<proteinExistence type="predicted"/>
<dbReference type="Gene3D" id="6.10.140.2220">
    <property type="match status" value="1"/>
</dbReference>
<dbReference type="EMBL" id="KQ086125">
    <property type="protein sequence ID" value="KLO07684.1"/>
    <property type="molecule type" value="Genomic_DNA"/>
</dbReference>
<evidence type="ECO:0000313" key="7">
    <source>
        <dbReference type="Proteomes" id="UP000053477"/>
    </source>
</evidence>
<name>A0A0H2R758_9AGAM</name>
<dbReference type="InParanoid" id="A0A0H2R758"/>
<evidence type="ECO:0000256" key="1">
    <source>
        <dbReference type="ARBA" id="ARBA00022723"/>
    </source>
</evidence>
<evidence type="ECO:0000259" key="5">
    <source>
        <dbReference type="PROSITE" id="PS50865"/>
    </source>
</evidence>
<dbReference type="AlphaFoldDB" id="A0A0H2R758"/>
<evidence type="ECO:0000256" key="4">
    <source>
        <dbReference type="PROSITE-ProRule" id="PRU00134"/>
    </source>
</evidence>
<dbReference type="Pfam" id="PF01753">
    <property type="entry name" value="zf-MYND"/>
    <property type="match status" value="1"/>
</dbReference>
<dbReference type="Proteomes" id="UP000053477">
    <property type="component" value="Unassembled WGS sequence"/>
</dbReference>
<gene>
    <name evidence="6" type="ORF">SCHPADRAFT_945066</name>
</gene>
<reference evidence="6 7" key="1">
    <citation type="submission" date="2015-04" db="EMBL/GenBank/DDBJ databases">
        <title>Complete genome sequence of Schizopora paradoxa KUC8140, a cosmopolitan wood degrader in East Asia.</title>
        <authorList>
            <consortium name="DOE Joint Genome Institute"/>
            <person name="Min B."/>
            <person name="Park H."/>
            <person name="Jang Y."/>
            <person name="Kim J.-J."/>
            <person name="Kim K.H."/>
            <person name="Pangilinan J."/>
            <person name="Lipzen A."/>
            <person name="Riley R."/>
            <person name="Grigoriev I.V."/>
            <person name="Spatafora J.W."/>
            <person name="Choi I.-G."/>
        </authorList>
    </citation>
    <scope>NUCLEOTIDE SEQUENCE [LARGE SCALE GENOMIC DNA]</scope>
    <source>
        <strain evidence="6 7">KUC8140</strain>
    </source>
</reference>
<evidence type="ECO:0000256" key="3">
    <source>
        <dbReference type="ARBA" id="ARBA00022833"/>
    </source>
</evidence>
<feature type="domain" description="MYND-type" evidence="5">
    <location>
        <begin position="427"/>
        <end position="469"/>
    </location>
</feature>
<organism evidence="6 7">
    <name type="scientific">Schizopora paradoxa</name>
    <dbReference type="NCBI Taxonomy" id="27342"/>
    <lineage>
        <taxon>Eukaryota</taxon>
        <taxon>Fungi</taxon>
        <taxon>Dikarya</taxon>
        <taxon>Basidiomycota</taxon>
        <taxon>Agaricomycotina</taxon>
        <taxon>Agaricomycetes</taxon>
        <taxon>Hymenochaetales</taxon>
        <taxon>Schizoporaceae</taxon>
        <taxon>Schizopora</taxon>
    </lineage>
</organism>
<dbReference type="InterPro" id="IPR002893">
    <property type="entry name" value="Znf_MYND"/>
</dbReference>
<keyword evidence="2 4" id="KW-0863">Zinc-finger</keyword>
<accession>A0A0H2R758</accession>
<evidence type="ECO:0000313" key="6">
    <source>
        <dbReference type="EMBL" id="KLO07684.1"/>
    </source>
</evidence>
<dbReference type="PROSITE" id="PS50865">
    <property type="entry name" value="ZF_MYND_2"/>
    <property type="match status" value="1"/>
</dbReference>
<protein>
    <recommendedName>
        <fullName evidence="5">MYND-type domain-containing protein</fullName>
    </recommendedName>
</protein>
<keyword evidence="1" id="KW-0479">Metal-binding</keyword>
<dbReference type="OrthoDB" id="432970at2759"/>
<dbReference type="GO" id="GO:0008270">
    <property type="term" value="F:zinc ion binding"/>
    <property type="evidence" value="ECO:0007669"/>
    <property type="project" value="UniProtKB-KW"/>
</dbReference>
<evidence type="ECO:0000256" key="2">
    <source>
        <dbReference type="ARBA" id="ARBA00022771"/>
    </source>
</evidence>
<keyword evidence="7" id="KW-1185">Reference proteome</keyword>
<sequence>MEGLSSARAFLLSTSLSSSEANELIRASREDLLSLVILVNGMERGSLALATSDGLRTDCFDLFHYHLQKPVDHDRCMEYDWMKFIIFSLNGIIRLGGNYFNKDATHKQRFMLCWPRILEWLEAIIERNYFQEDEEMYFRMMPVLFKLAWIVRQEYFDEEELFLLAVRLWIGHQGVDGKDYYTSHPLVDLIHRKIELSDTIKAEELLQSCGTCAETLVAKAVTRLKHATYGSPSMDVTQMRFLVNMLADLIPLSERTALEVCSRKVGRVLVRILTRIVERVEVPEEDMIPVRSAQRIFHTSLRRRDLKYALCLVREGFLNLILRTASFLQVEDISSERDSERARVAHKISESMVLSELILFLPYRDLAITSWVMLLNLREKQMAVEEFVERSSNEFQNAWKALEGAVLEQAVLQSLYEVKYAADHGVCSNSSRGLLTNRRHLKKCSGCSVALYCSTSCQQEDWQQHREICKKMDGKSLREMLNKNHRFPRRVATLHFLRFEHHLTRLALRKNIPRCNVAVRIDYSRFPFEFGVLDYHELLDDTKHPPGHVVVAQEFSRQSDTNRDKSVILILRMAEKEVPYIVYPDRAWVKEVCKPEDDLVDEETIYVGEDGEGLSCNHFDALRAIINLARKRAVIGKLLLGDICVYEPRLIRKAVSDVMKLLRDGEGGAISTE</sequence>
<dbReference type="SUPFAM" id="SSF144232">
    <property type="entry name" value="HIT/MYND zinc finger-like"/>
    <property type="match status" value="1"/>
</dbReference>
<keyword evidence="3" id="KW-0862">Zinc</keyword>